<dbReference type="PANTHER" id="PTHR34315:SF1">
    <property type="entry name" value="INTRADIOL RING-CLEAVAGE DIOXYGENASES DOMAIN-CONTAINING PROTEIN-RELATED"/>
    <property type="match status" value="1"/>
</dbReference>
<keyword evidence="1" id="KW-0732">Signal</keyword>
<keyword evidence="2" id="KW-0560">Oxidoreductase</keyword>
<dbReference type="InterPro" id="IPR015889">
    <property type="entry name" value="Intradiol_dOase_core"/>
</dbReference>
<name>A0AAD7P3G9_9AGAR</name>
<keyword evidence="3" id="KW-1185">Reference proteome</keyword>
<accession>A0AAD7P3G9</accession>
<dbReference type="Gene3D" id="2.60.130.10">
    <property type="entry name" value="Aromatic compound dioxygenase"/>
    <property type="match status" value="1"/>
</dbReference>
<protein>
    <submittedName>
        <fullName evidence="2">Aromatic compound dioxygenase</fullName>
    </submittedName>
</protein>
<reference evidence="2" key="1">
    <citation type="submission" date="2023-03" db="EMBL/GenBank/DDBJ databases">
        <title>Massive genome expansion in bonnet fungi (Mycena s.s.) driven by repeated elements and novel gene families across ecological guilds.</title>
        <authorList>
            <consortium name="Lawrence Berkeley National Laboratory"/>
            <person name="Harder C.B."/>
            <person name="Miyauchi S."/>
            <person name="Viragh M."/>
            <person name="Kuo A."/>
            <person name="Thoen E."/>
            <person name="Andreopoulos B."/>
            <person name="Lu D."/>
            <person name="Skrede I."/>
            <person name="Drula E."/>
            <person name="Henrissat B."/>
            <person name="Morin E."/>
            <person name="Kohler A."/>
            <person name="Barry K."/>
            <person name="LaButti K."/>
            <person name="Morin E."/>
            <person name="Salamov A."/>
            <person name="Lipzen A."/>
            <person name="Mereny Z."/>
            <person name="Hegedus B."/>
            <person name="Baldrian P."/>
            <person name="Stursova M."/>
            <person name="Weitz H."/>
            <person name="Taylor A."/>
            <person name="Grigoriev I.V."/>
            <person name="Nagy L.G."/>
            <person name="Martin F."/>
            <person name="Kauserud H."/>
        </authorList>
    </citation>
    <scope>NUCLEOTIDE SEQUENCE</scope>
    <source>
        <strain evidence="2">CBHHK182m</strain>
    </source>
</reference>
<feature type="signal peptide" evidence="1">
    <location>
        <begin position="1"/>
        <end position="17"/>
    </location>
</feature>
<evidence type="ECO:0000313" key="2">
    <source>
        <dbReference type="EMBL" id="KAJ7786658.1"/>
    </source>
</evidence>
<evidence type="ECO:0000256" key="1">
    <source>
        <dbReference type="SAM" id="SignalP"/>
    </source>
</evidence>
<dbReference type="AlphaFoldDB" id="A0AAD7P3G9"/>
<proteinExistence type="predicted"/>
<comment type="caution">
    <text evidence="2">The sequence shown here is derived from an EMBL/GenBank/DDBJ whole genome shotgun (WGS) entry which is preliminary data.</text>
</comment>
<dbReference type="GO" id="GO:0005506">
    <property type="term" value="F:iron ion binding"/>
    <property type="evidence" value="ECO:0007669"/>
    <property type="project" value="InterPro"/>
</dbReference>
<sequence length="249" mass="27299">MLLFTSFIAFVCGIASAVPDAFFKRDAYDRSLLKRSFYPSMLNTSCVLAPETPSEDYTANPPVRVDVTEGQIGVAFTVDIGVMDVTTCKPLTGVMVEIWSPNAIGEYGTTFLRGATTTGSNGIAEFQTIFPGYTSDSANHLNILVRSSSSESSSVVHFGRLFFTDPWSDIIDMYTVDGYNENTNTRVRNANDPVFAVANKGGFNSIIDIEEINDDWPEGIVGYISIPLPPFWRMAGIECLPQPSVLTRK</sequence>
<dbReference type="EMBL" id="JARKIB010000001">
    <property type="protein sequence ID" value="KAJ7786658.1"/>
    <property type="molecule type" value="Genomic_DNA"/>
</dbReference>
<organism evidence="2 3">
    <name type="scientific">Mycena metata</name>
    <dbReference type="NCBI Taxonomy" id="1033252"/>
    <lineage>
        <taxon>Eukaryota</taxon>
        <taxon>Fungi</taxon>
        <taxon>Dikarya</taxon>
        <taxon>Basidiomycota</taxon>
        <taxon>Agaricomycotina</taxon>
        <taxon>Agaricomycetes</taxon>
        <taxon>Agaricomycetidae</taxon>
        <taxon>Agaricales</taxon>
        <taxon>Marasmiineae</taxon>
        <taxon>Mycenaceae</taxon>
        <taxon>Mycena</taxon>
    </lineage>
</organism>
<keyword evidence="2" id="KW-0223">Dioxygenase</keyword>
<feature type="chain" id="PRO_5042104627" evidence="1">
    <location>
        <begin position="18"/>
        <end position="249"/>
    </location>
</feature>
<dbReference type="Proteomes" id="UP001215598">
    <property type="component" value="Unassembled WGS sequence"/>
</dbReference>
<evidence type="ECO:0000313" key="3">
    <source>
        <dbReference type="Proteomes" id="UP001215598"/>
    </source>
</evidence>
<dbReference type="GO" id="GO:0016702">
    <property type="term" value="F:oxidoreductase activity, acting on single donors with incorporation of molecular oxygen, incorporation of two atoms of oxygen"/>
    <property type="evidence" value="ECO:0007669"/>
    <property type="project" value="InterPro"/>
</dbReference>
<gene>
    <name evidence="2" type="ORF">B0H16DRAFT_40398</name>
</gene>
<dbReference type="PANTHER" id="PTHR34315">
    <property type="match status" value="1"/>
</dbReference>
<dbReference type="SUPFAM" id="SSF49482">
    <property type="entry name" value="Aromatic compound dioxygenase"/>
    <property type="match status" value="1"/>
</dbReference>